<dbReference type="EMBL" id="SGXF01000001">
    <property type="protein sequence ID" value="RZT02449.1"/>
    <property type="molecule type" value="Genomic_DNA"/>
</dbReference>
<dbReference type="OrthoDB" id="3229063at2"/>
<gene>
    <name evidence="1" type="ORF">EV209_0565</name>
</gene>
<protein>
    <submittedName>
        <fullName evidence="1">Uncharacterized protein</fullName>
    </submittedName>
</protein>
<accession>A0A4Q7PNB5</accession>
<sequence length="221" mass="25483">MVTRKQFRGCIQRGKEESPEFQQACRMAEAAAEELVKEGALLTASLYRHGNMCFLYEEVLAGEVKPENYLKALEPFLESWPEEDGNTVWAPMYAIYWHSVPGDSGSWEKNRAGKKHRVGRIAFLYPEKLFSYTYWHHAIVEEGLLLGDQYQFISLHENILFSYFEEPRQMVNIKNRQEPSRTIDGWMAADPESHFDRKKAGGDNFLIIESLLSVGKGDHLC</sequence>
<keyword evidence="2" id="KW-1185">Reference proteome</keyword>
<dbReference type="Proteomes" id="UP000292927">
    <property type="component" value="Unassembled WGS sequence"/>
</dbReference>
<proteinExistence type="predicted"/>
<organism evidence="1 2">
    <name type="scientific">Cuneatibacter caecimuris</name>
    <dbReference type="NCBI Taxonomy" id="1796618"/>
    <lineage>
        <taxon>Bacteria</taxon>
        <taxon>Bacillati</taxon>
        <taxon>Bacillota</taxon>
        <taxon>Clostridia</taxon>
        <taxon>Lachnospirales</taxon>
        <taxon>Lachnospiraceae</taxon>
        <taxon>Cuneatibacter</taxon>
    </lineage>
</organism>
<reference evidence="1 2" key="1">
    <citation type="submission" date="2019-02" db="EMBL/GenBank/DDBJ databases">
        <title>Genomic Encyclopedia of Type Strains, Phase IV (KMG-IV): sequencing the most valuable type-strain genomes for metagenomic binning, comparative biology and taxonomic classification.</title>
        <authorList>
            <person name="Goeker M."/>
        </authorList>
    </citation>
    <scope>NUCLEOTIDE SEQUENCE [LARGE SCALE GENOMIC DNA]</scope>
    <source>
        <strain evidence="1 2">DSM 29486</strain>
    </source>
</reference>
<name>A0A4Q7PNB5_9FIRM</name>
<evidence type="ECO:0000313" key="2">
    <source>
        <dbReference type="Proteomes" id="UP000292927"/>
    </source>
</evidence>
<dbReference type="RefSeq" id="WP_130432836.1">
    <property type="nucleotide sequence ID" value="NZ_SGXF01000001.1"/>
</dbReference>
<dbReference type="AlphaFoldDB" id="A0A4Q7PNB5"/>
<comment type="caution">
    <text evidence="1">The sequence shown here is derived from an EMBL/GenBank/DDBJ whole genome shotgun (WGS) entry which is preliminary data.</text>
</comment>
<evidence type="ECO:0000313" key="1">
    <source>
        <dbReference type="EMBL" id="RZT02449.1"/>
    </source>
</evidence>